<protein>
    <submittedName>
        <fullName evidence="1">Pseudaminic acid cytidylyltransferase</fullName>
    </submittedName>
</protein>
<dbReference type="InterPro" id="IPR029044">
    <property type="entry name" value="Nucleotide-diphossugar_trans"/>
</dbReference>
<dbReference type="Proteomes" id="UP000887222">
    <property type="component" value="Unassembled WGS sequence"/>
</dbReference>
<dbReference type="Pfam" id="PF02348">
    <property type="entry name" value="CTP_transf_3"/>
    <property type="match status" value="1"/>
</dbReference>
<name>A0ABQ4Q2Q6_9BURK</name>
<dbReference type="NCBIfam" id="TIGR03584">
    <property type="entry name" value="PseF"/>
    <property type="match status" value="1"/>
</dbReference>
<gene>
    <name evidence="1" type="primary">rkpN</name>
    <name evidence="1" type="ORF">NCCP691_13060</name>
</gene>
<evidence type="ECO:0000313" key="1">
    <source>
        <dbReference type="EMBL" id="GIZ51292.1"/>
    </source>
</evidence>
<dbReference type="PANTHER" id="PTHR21485">
    <property type="entry name" value="HAD SUPERFAMILY MEMBERS CMAS AND KDSC"/>
    <property type="match status" value="1"/>
</dbReference>
<sequence length="231" mass="25081">MKIAVIPARGGSKRIPRKNIKAFAGKPMIAYAIGAALAAGVFDRIVVSTDDEEIAAIARDEGAELPFMRPASLADDHTPTVPVIAHAVEACTALGWDVQQACCIYPGVPLISPADILQALTLLEEGESAYVFPVAPFPSPIQRALKRQADGTASPFYPQYASTRTQDLEPGYFDAGQFYWGAKQAWLDGLNIHANARTIVLPEWRVVDIDTPADWERAEAMYEALQRKGSL</sequence>
<keyword evidence="2" id="KW-1185">Reference proteome</keyword>
<dbReference type="PANTHER" id="PTHR21485:SF6">
    <property type="entry name" value="N-ACYLNEURAMINATE CYTIDYLYLTRANSFERASE-RELATED"/>
    <property type="match status" value="1"/>
</dbReference>
<dbReference type="CDD" id="cd02513">
    <property type="entry name" value="CMP-NeuAc_Synthase"/>
    <property type="match status" value="1"/>
</dbReference>
<keyword evidence="1" id="KW-0808">Transferase</keyword>
<evidence type="ECO:0000313" key="2">
    <source>
        <dbReference type="Proteomes" id="UP000887222"/>
    </source>
</evidence>
<dbReference type="SUPFAM" id="SSF53448">
    <property type="entry name" value="Nucleotide-diphospho-sugar transferases"/>
    <property type="match status" value="1"/>
</dbReference>
<organism evidence="1 2">
    <name type="scientific">Noviherbaspirillum aridicola</name>
    <dbReference type="NCBI Taxonomy" id="2849687"/>
    <lineage>
        <taxon>Bacteria</taxon>
        <taxon>Pseudomonadati</taxon>
        <taxon>Pseudomonadota</taxon>
        <taxon>Betaproteobacteria</taxon>
        <taxon>Burkholderiales</taxon>
        <taxon>Oxalobacteraceae</taxon>
        <taxon>Noviherbaspirillum</taxon>
    </lineage>
</organism>
<dbReference type="GO" id="GO:0016779">
    <property type="term" value="F:nucleotidyltransferase activity"/>
    <property type="evidence" value="ECO:0007669"/>
    <property type="project" value="UniProtKB-KW"/>
</dbReference>
<keyword evidence="1" id="KW-0548">Nucleotidyltransferase</keyword>
<accession>A0ABQ4Q2Q6</accession>
<dbReference type="InterPro" id="IPR003329">
    <property type="entry name" value="Cytidylyl_trans"/>
</dbReference>
<dbReference type="EMBL" id="BPMK01000005">
    <property type="protein sequence ID" value="GIZ51292.1"/>
    <property type="molecule type" value="Genomic_DNA"/>
</dbReference>
<reference evidence="1 2" key="1">
    <citation type="journal article" date="2022" name="Int. J. Syst. Evol. Microbiol.">
        <title>Noviherbaspirillum aridicola sp. nov., isolated from an arid soil in Pakistan.</title>
        <authorList>
            <person name="Khan I.U."/>
            <person name="Saqib M."/>
            <person name="Amin A."/>
            <person name="Hussain F."/>
            <person name="Li L."/>
            <person name="Liu Y.H."/>
            <person name="Fang B.Z."/>
            <person name="Ahmed I."/>
            <person name="Li W.J."/>
        </authorList>
    </citation>
    <scope>NUCLEOTIDE SEQUENCE [LARGE SCALE GENOMIC DNA]</scope>
    <source>
        <strain evidence="1 2">NCCP-691</strain>
    </source>
</reference>
<comment type="caution">
    <text evidence="1">The sequence shown here is derived from an EMBL/GenBank/DDBJ whole genome shotgun (WGS) entry which is preliminary data.</text>
</comment>
<dbReference type="InterPro" id="IPR050793">
    <property type="entry name" value="CMP-NeuNAc_synthase"/>
</dbReference>
<dbReference type="RefSeq" id="WP_220807466.1">
    <property type="nucleotide sequence ID" value="NZ_BPMK01000005.1"/>
</dbReference>
<dbReference type="Gene3D" id="3.90.550.10">
    <property type="entry name" value="Spore Coat Polysaccharide Biosynthesis Protein SpsA, Chain A"/>
    <property type="match status" value="1"/>
</dbReference>
<proteinExistence type="predicted"/>
<dbReference type="InterPro" id="IPR020039">
    <property type="entry name" value="PseF"/>
</dbReference>